<protein>
    <submittedName>
        <fullName evidence="3">Uncharacterized protein</fullName>
    </submittedName>
</protein>
<keyword evidence="2" id="KW-0472">Membrane</keyword>
<feature type="transmembrane region" description="Helical" evidence="2">
    <location>
        <begin position="63"/>
        <end position="83"/>
    </location>
</feature>
<evidence type="ECO:0000313" key="4">
    <source>
        <dbReference type="Proteomes" id="UP000242519"/>
    </source>
</evidence>
<sequence>MKKIVLANGRTPSETNPVTRPPLLVATRSRWLSLAMEDVPCPRRRAPHLSSPAASPKYRAPDALAAIYLAAIIFSPAFSLMPASRRLTKARRGAGRCECRPLQGHGRGVVAAEEERVAIECSSPLQLQCRRITAQKRRCTSAEQALTPSPPITGPAAQLRLTAHQQNIRLIAGVAPVVEAAWSGFMGPHLPPARCLTARGCPAFCSPPAPRTPQYSFIGSSRSPGSGWDVARQPPTPAATPSLESG</sequence>
<keyword evidence="4" id="KW-1185">Reference proteome</keyword>
<gene>
    <name evidence="3" type="ORF">B2J93_2314</name>
</gene>
<proteinExistence type="predicted"/>
<keyword evidence="2" id="KW-1133">Transmembrane helix</keyword>
<dbReference type="AlphaFoldDB" id="A0A218Z1V6"/>
<dbReference type="InParanoid" id="A0A218Z1V6"/>
<organism evidence="3 4">
    <name type="scientific">Diplocarpon coronariae</name>
    <dbReference type="NCBI Taxonomy" id="2795749"/>
    <lineage>
        <taxon>Eukaryota</taxon>
        <taxon>Fungi</taxon>
        <taxon>Dikarya</taxon>
        <taxon>Ascomycota</taxon>
        <taxon>Pezizomycotina</taxon>
        <taxon>Leotiomycetes</taxon>
        <taxon>Helotiales</taxon>
        <taxon>Drepanopezizaceae</taxon>
        <taxon>Diplocarpon</taxon>
    </lineage>
</organism>
<feature type="compositionally biased region" description="Polar residues" evidence="1">
    <location>
        <begin position="215"/>
        <end position="224"/>
    </location>
</feature>
<keyword evidence="2" id="KW-0812">Transmembrane</keyword>
<evidence type="ECO:0000313" key="3">
    <source>
        <dbReference type="EMBL" id="OWP01722.1"/>
    </source>
</evidence>
<dbReference type="Proteomes" id="UP000242519">
    <property type="component" value="Unassembled WGS sequence"/>
</dbReference>
<reference evidence="3 4" key="1">
    <citation type="submission" date="2017-04" db="EMBL/GenBank/DDBJ databases">
        <title>Draft genome sequence of Marssonina coronaria NL1: causal agent of apple blotch.</title>
        <authorList>
            <person name="Cheng Q."/>
        </authorList>
    </citation>
    <scope>NUCLEOTIDE SEQUENCE [LARGE SCALE GENOMIC DNA]</scope>
    <source>
        <strain evidence="3 4">NL1</strain>
    </source>
</reference>
<feature type="region of interest" description="Disordered" evidence="1">
    <location>
        <begin position="1"/>
        <end position="20"/>
    </location>
</feature>
<dbReference type="EMBL" id="MZNU01000260">
    <property type="protein sequence ID" value="OWP01722.1"/>
    <property type="molecule type" value="Genomic_DNA"/>
</dbReference>
<name>A0A218Z1V6_9HELO</name>
<evidence type="ECO:0000256" key="1">
    <source>
        <dbReference type="SAM" id="MobiDB-lite"/>
    </source>
</evidence>
<feature type="region of interest" description="Disordered" evidence="1">
    <location>
        <begin position="215"/>
        <end position="246"/>
    </location>
</feature>
<comment type="caution">
    <text evidence="3">The sequence shown here is derived from an EMBL/GenBank/DDBJ whole genome shotgun (WGS) entry which is preliminary data.</text>
</comment>
<accession>A0A218Z1V6</accession>
<evidence type="ECO:0000256" key="2">
    <source>
        <dbReference type="SAM" id="Phobius"/>
    </source>
</evidence>